<dbReference type="AlphaFoldDB" id="A0AAD9N398"/>
<sequence length="401" mass="45898">MGDTDSCLEKSPKRGGCKFHTCSSLSSATQSSAEAFRKASESQKPKISVFRTSESNPVKHTLAHSGLYYKVESEEYNRYMKAGQHEKLHKMGIAFNEHCVMVREPALEIFECIRATDLSLPAIRYIIYGQLGAGKSVTLAHVMSFCGRLGWFVVHVPWFERFMKYPKEVQVSSHNKDRVDTPVECAEWLNYFKEMNAHLIPEVKLQHTYVWNRRESTEAGASLSELLEYGASRSKYAADVMGAVLKELRVQSSKGILKTLVALDGVNALWLPSKISRIDNRNLKYKPDELTVVHNLKKMLTNDWSGGAIMSIVDTRCSPVDQKESYMPRYLLTKEAIDMLEPHIPIHIQNYSDKEAQSCLEYFIDRKWIMKQEGLTMEGQREILFLSSQNPLEMYNVCSRW</sequence>
<dbReference type="PANTHER" id="PTHR12810">
    <property type="entry name" value="MITOCHONDRIAL 28S RIBOSOMAL PROTEIN S29"/>
    <property type="match status" value="1"/>
</dbReference>
<keyword evidence="6" id="KW-0687">Ribonucleoprotein</keyword>
<name>A0AAD9N398_9ANNE</name>
<evidence type="ECO:0000313" key="8">
    <source>
        <dbReference type="EMBL" id="KAK2155125.1"/>
    </source>
</evidence>
<dbReference type="GO" id="GO:0006915">
    <property type="term" value="P:apoptotic process"/>
    <property type="evidence" value="ECO:0007669"/>
    <property type="project" value="InterPro"/>
</dbReference>
<evidence type="ECO:0000256" key="7">
    <source>
        <dbReference type="ARBA" id="ARBA00035140"/>
    </source>
</evidence>
<comment type="subcellular location">
    <subcellularLocation>
        <location evidence="1">Mitochondrion</location>
    </subcellularLocation>
</comment>
<dbReference type="GO" id="GO:0005763">
    <property type="term" value="C:mitochondrial small ribosomal subunit"/>
    <property type="evidence" value="ECO:0007669"/>
    <property type="project" value="TreeGrafter"/>
</dbReference>
<protein>
    <recommendedName>
        <fullName evidence="7">Small ribosomal subunit protein mS29</fullName>
    </recommendedName>
</protein>
<evidence type="ECO:0000313" key="9">
    <source>
        <dbReference type="Proteomes" id="UP001208570"/>
    </source>
</evidence>
<keyword evidence="4" id="KW-0689">Ribosomal protein</keyword>
<dbReference type="PRINTS" id="PR01716">
    <property type="entry name" value="DEATHASSOCP3"/>
</dbReference>
<dbReference type="InterPro" id="IPR008092">
    <property type="entry name" value="Ribosomal_mS29_met"/>
</dbReference>
<reference evidence="8" key="1">
    <citation type="journal article" date="2023" name="Mol. Biol. Evol.">
        <title>Third-Generation Sequencing Reveals the Adaptive Role of the Epigenome in Three Deep-Sea Polychaetes.</title>
        <authorList>
            <person name="Perez M."/>
            <person name="Aroh O."/>
            <person name="Sun Y."/>
            <person name="Lan Y."/>
            <person name="Juniper S.K."/>
            <person name="Young C.R."/>
            <person name="Angers B."/>
            <person name="Qian P.Y."/>
        </authorList>
    </citation>
    <scope>NUCLEOTIDE SEQUENCE</scope>
    <source>
        <strain evidence="8">P08H-3</strain>
    </source>
</reference>
<accession>A0AAD9N398</accession>
<evidence type="ECO:0000256" key="1">
    <source>
        <dbReference type="ARBA" id="ARBA00004173"/>
    </source>
</evidence>
<evidence type="ECO:0000256" key="2">
    <source>
        <dbReference type="ARBA" id="ARBA00009863"/>
    </source>
</evidence>
<keyword evidence="3" id="KW-0809">Transit peptide</keyword>
<evidence type="ECO:0000256" key="6">
    <source>
        <dbReference type="ARBA" id="ARBA00023274"/>
    </source>
</evidence>
<gene>
    <name evidence="8" type="ORF">LSH36_248g02005</name>
</gene>
<dbReference type="EMBL" id="JAODUP010000248">
    <property type="protein sequence ID" value="KAK2155125.1"/>
    <property type="molecule type" value="Genomic_DNA"/>
</dbReference>
<dbReference type="Pfam" id="PF10236">
    <property type="entry name" value="DAP3"/>
    <property type="match status" value="1"/>
</dbReference>
<keyword evidence="5" id="KW-0496">Mitochondrion</keyword>
<evidence type="ECO:0000256" key="4">
    <source>
        <dbReference type="ARBA" id="ARBA00022980"/>
    </source>
</evidence>
<comment type="caution">
    <text evidence="8">The sequence shown here is derived from an EMBL/GenBank/DDBJ whole genome shotgun (WGS) entry which is preliminary data.</text>
</comment>
<dbReference type="GO" id="GO:0003735">
    <property type="term" value="F:structural constituent of ribosome"/>
    <property type="evidence" value="ECO:0007669"/>
    <property type="project" value="TreeGrafter"/>
</dbReference>
<organism evidence="8 9">
    <name type="scientific">Paralvinella palmiformis</name>
    <dbReference type="NCBI Taxonomy" id="53620"/>
    <lineage>
        <taxon>Eukaryota</taxon>
        <taxon>Metazoa</taxon>
        <taxon>Spiralia</taxon>
        <taxon>Lophotrochozoa</taxon>
        <taxon>Annelida</taxon>
        <taxon>Polychaeta</taxon>
        <taxon>Sedentaria</taxon>
        <taxon>Canalipalpata</taxon>
        <taxon>Terebellida</taxon>
        <taxon>Terebelliformia</taxon>
        <taxon>Alvinellidae</taxon>
        <taxon>Paralvinella</taxon>
    </lineage>
</organism>
<dbReference type="InterPro" id="IPR019368">
    <property type="entry name" value="Ribosomal_mS29"/>
</dbReference>
<keyword evidence="9" id="KW-1185">Reference proteome</keyword>
<evidence type="ECO:0000256" key="3">
    <source>
        <dbReference type="ARBA" id="ARBA00022946"/>
    </source>
</evidence>
<proteinExistence type="inferred from homology"/>
<dbReference type="Proteomes" id="UP001208570">
    <property type="component" value="Unassembled WGS sequence"/>
</dbReference>
<dbReference type="PANTHER" id="PTHR12810:SF0">
    <property type="entry name" value="SMALL RIBOSOMAL SUBUNIT PROTEIN MS29"/>
    <property type="match status" value="1"/>
</dbReference>
<comment type="similarity">
    <text evidence="2">Belongs to the mitochondrion-specific ribosomal protein mS29 family.</text>
</comment>
<evidence type="ECO:0000256" key="5">
    <source>
        <dbReference type="ARBA" id="ARBA00023128"/>
    </source>
</evidence>